<dbReference type="Pfam" id="PF12903">
    <property type="entry name" value="DUF3830"/>
    <property type="match status" value="1"/>
</dbReference>
<dbReference type="Proteomes" id="UP000323632">
    <property type="component" value="Unassembled WGS sequence"/>
</dbReference>
<reference evidence="1 2" key="1">
    <citation type="submission" date="2019-09" db="EMBL/GenBank/DDBJ databases">
        <title>Genome sequence and assembly of Taibaiella sp.</title>
        <authorList>
            <person name="Chhetri G."/>
        </authorList>
    </citation>
    <scope>NUCLEOTIDE SEQUENCE [LARGE SCALE GENOMIC DNA]</scope>
    <source>
        <strain evidence="1 2">KVB11</strain>
    </source>
</reference>
<organism evidence="1 2">
    <name type="scientific">Taibaiella lutea</name>
    <dbReference type="NCBI Taxonomy" id="2608001"/>
    <lineage>
        <taxon>Bacteria</taxon>
        <taxon>Pseudomonadati</taxon>
        <taxon>Bacteroidota</taxon>
        <taxon>Chitinophagia</taxon>
        <taxon>Chitinophagales</taxon>
        <taxon>Chitinophagaceae</taxon>
        <taxon>Taibaiella</taxon>
    </lineage>
</organism>
<dbReference type="EMBL" id="VWSH01000004">
    <property type="protein sequence ID" value="KAA5532184.1"/>
    <property type="molecule type" value="Genomic_DNA"/>
</dbReference>
<dbReference type="Gene3D" id="2.40.100.20">
    <property type="match status" value="1"/>
</dbReference>
<accession>A0A5M6CAN2</accession>
<comment type="caution">
    <text evidence="1">The sequence shown here is derived from an EMBL/GenBank/DDBJ whole genome shotgun (WGS) entry which is preliminary data.</text>
</comment>
<dbReference type="AlphaFoldDB" id="A0A5M6CAN2"/>
<sequence>MKGYKLTTPEGTIIRFAYYEDAPVTSKAFAAALPFSRVFMHARTSGEEIWIDNAPSLDIIQENASVFTVPGEVVYGPLRPSRVKTSNCMGIYYGEGKGLDSCNIFSKVFDEDKEALASLGNHIWKSGVCELSFSSLETE</sequence>
<evidence type="ECO:0000313" key="1">
    <source>
        <dbReference type="EMBL" id="KAA5532184.1"/>
    </source>
</evidence>
<protein>
    <submittedName>
        <fullName evidence="1">DUF3830 family protein</fullName>
    </submittedName>
</protein>
<name>A0A5M6CAN2_9BACT</name>
<dbReference type="RefSeq" id="WP_150033686.1">
    <property type="nucleotide sequence ID" value="NZ_VWSH01000004.1"/>
</dbReference>
<proteinExistence type="predicted"/>
<dbReference type="InterPro" id="IPR024532">
    <property type="entry name" value="DUF3830"/>
</dbReference>
<evidence type="ECO:0000313" key="2">
    <source>
        <dbReference type="Proteomes" id="UP000323632"/>
    </source>
</evidence>
<gene>
    <name evidence="1" type="ORF">F0919_15395</name>
</gene>
<keyword evidence="2" id="KW-1185">Reference proteome</keyword>